<feature type="coiled-coil region" evidence="3">
    <location>
        <begin position="223"/>
        <end position="292"/>
    </location>
</feature>
<dbReference type="GeneID" id="104588393"/>
<comment type="similarity">
    <text evidence="2">Belongs to the NET family.</text>
</comment>
<dbReference type="Gene3D" id="1.10.287.1490">
    <property type="match status" value="1"/>
</dbReference>
<evidence type="ECO:0000259" key="5">
    <source>
        <dbReference type="PROSITE" id="PS51774"/>
    </source>
</evidence>
<name>A0A1U7Z1V7_NELNU</name>
<organism evidence="6 7">
    <name type="scientific">Nelumbo nucifera</name>
    <name type="common">Sacred lotus</name>
    <dbReference type="NCBI Taxonomy" id="4432"/>
    <lineage>
        <taxon>Eukaryota</taxon>
        <taxon>Viridiplantae</taxon>
        <taxon>Streptophyta</taxon>
        <taxon>Embryophyta</taxon>
        <taxon>Tracheophyta</taxon>
        <taxon>Spermatophyta</taxon>
        <taxon>Magnoliopsida</taxon>
        <taxon>Proteales</taxon>
        <taxon>Nelumbonaceae</taxon>
        <taxon>Nelumbo</taxon>
    </lineage>
</organism>
<dbReference type="Pfam" id="PF07765">
    <property type="entry name" value="KIP1"/>
    <property type="match status" value="1"/>
</dbReference>
<dbReference type="SUPFAM" id="SSF57997">
    <property type="entry name" value="Tropomyosin"/>
    <property type="match status" value="1"/>
</dbReference>
<feature type="coiled-coil region" evidence="3">
    <location>
        <begin position="325"/>
        <end position="408"/>
    </location>
</feature>
<dbReference type="RefSeq" id="XP_010244601.2">
    <property type="nucleotide sequence ID" value="XM_010246299.2"/>
</dbReference>
<dbReference type="PANTHER" id="PTHR32258">
    <property type="entry name" value="PROTEIN NETWORKED 4A"/>
    <property type="match status" value="1"/>
</dbReference>
<dbReference type="Proteomes" id="UP000189703">
    <property type="component" value="Unplaced"/>
</dbReference>
<evidence type="ECO:0000256" key="3">
    <source>
        <dbReference type="SAM" id="Coils"/>
    </source>
</evidence>
<feature type="domain" description="NAB" evidence="5">
    <location>
        <begin position="39"/>
        <end position="124"/>
    </location>
</feature>
<dbReference type="InterPro" id="IPR051861">
    <property type="entry name" value="NET_actin-binding_domain"/>
</dbReference>
<feature type="coiled-coil region" evidence="3">
    <location>
        <begin position="656"/>
        <end position="690"/>
    </location>
</feature>
<dbReference type="AlphaFoldDB" id="A0A1U7Z1V7"/>
<dbReference type="eggNOG" id="ENOG502QQTB">
    <property type="taxonomic scope" value="Eukaryota"/>
</dbReference>
<dbReference type="GO" id="GO:0005774">
    <property type="term" value="C:vacuolar membrane"/>
    <property type="evidence" value="ECO:0000318"/>
    <property type="project" value="GO_Central"/>
</dbReference>
<sequence>MQINFPICASICVFKLQIKTYLHTTFTIPLNFAGKEKELGMAATNANANAMASQKKIVTKRSLSSDMDRCVKQMLKLIDDEGDSFAKKAEMYYQKRPILIAHVEDFHRMFKSLAERYDHLAEQQPPQPQGSAGINDLPSEPTSPKSSSNPPDRKPLRRKSSGPPRAAGFDFFLGPAGGGSDASSIRKDGDDSSSSSPGSASDSDGASSSINKYSSQTQLHGDREQLRRRIIELEIELGHANEKLRLADEINTQGSSRFEELQSRFTQYEQELRVANENLRLSTEEIDKLKLQLEETDLSQRTHDLQVKLQLTDTDIQMPETETENKSEESQVWELRKRIRELEATILVAGGRIEALMGELNITKQNLQGKEQEIVSLTLELEKRGSLEANHKAQVSEMMNRINRLESSVLDRDCNIETLEETLGITKEKLGWSEEEIAKLKDEMKKNESSESVGGLQIDQLESAGVSGEEAEIGSEKRWILELQEQIVRYKTDISDRDNKIKELQAAISKTKENFSQEKSRLKAEISRLSREVAVLEAKVKEWESMGHSLEEEIKRVESEKTEMQSVHGIEKVGMQGEIEELKAEIWRRVEEVETLNKSFETLKQEYDVLISERDGMNDKVQTLLGELTGRDEQIHKMGDDLEQLRNEQMEVKKGCEGTHILVEELQSRAKQLEEEVEKQRTTIVDRSEEKREAIRQLCFSLDHYRDENQKLRQAYLTASLPSLVYNLL</sequence>
<evidence type="ECO:0000256" key="2">
    <source>
        <dbReference type="ARBA" id="ARBA00038006"/>
    </source>
</evidence>
<dbReference type="OrthoDB" id="1877257at2759"/>
<feature type="compositionally biased region" description="Polar residues" evidence="4">
    <location>
        <begin position="210"/>
        <end position="219"/>
    </location>
</feature>
<dbReference type="KEGG" id="nnu:104588393"/>
<evidence type="ECO:0000256" key="1">
    <source>
        <dbReference type="ARBA" id="ARBA00023054"/>
    </source>
</evidence>
<dbReference type="GO" id="GO:0003779">
    <property type="term" value="F:actin binding"/>
    <property type="evidence" value="ECO:0007669"/>
    <property type="project" value="InterPro"/>
</dbReference>
<gene>
    <name evidence="7" type="primary">LOC104588393</name>
</gene>
<evidence type="ECO:0000313" key="6">
    <source>
        <dbReference type="Proteomes" id="UP000189703"/>
    </source>
</evidence>
<dbReference type="FunCoup" id="A0A1U7Z1V7">
    <property type="interactions" value="148"/>
</dbReference>
<dbReference type="InterPro" id="IPR011684">
    <property type="entry name" value="NAB"/>
</dbReference>
<proteinExistence type="inferred from homology"/>
<dbReference type="OMA" id="WSDMYQK"/>
<dbReference type="PANTHER" id="PTHR32258:SF3">
    <property type="entry name" value="PROTEIN NETWORKED 4A"/>
    <property type="match status" value="1"/>
</dbReference>
<feature type="compositionally biased region" description="Low complexity" evidence="4">
    <location>
        <begin position="192"/>
        <end position="209"/>
    </location>
</feature>
<feature type="region of interest" description="Disordered" evidence="4">
    <location>
        <begin position="122"/>
        <end position="222"/>
    </location>
</feature>
<evidence type="ECO:0000313" key="7">
    <source>
        <dbReference type="RefSeq" id="XP_010244601.2"/>
    </source>
</evidence>
<evidence type="ECO:0000256" key="4">
    <source>
        <dbReference type="SAM" id="MobiDB-lite"/>
    </source>
</evidence>
<feature type="coiled-coil region" evidence="3">
    <location>
        <begin position="494"/>
        <end position="560"/>
    </location>
</feature>
<accession>A0A1U7Z1V7</accession>
<protein>
    <submittedName>
        <fullName evidence="7">Protein NETWORKED 4A-like</fullName>
    </submittedName>
</protein>
<keyword evidence="1 3" id="KW-0175">Coiled coil</keyword>
<keyword evidence="6" id="KW-1185">Reference proteome</keyword>
<reference evidence="7" key="1">
    <citation type="submission" date="2025-08" db="UniProtKB">
        <authorList>
            <consortium name="RefSeq"/>
        </authorList>
    </citation>
    <scope>IDENTIFICATION</scope>
</reference>
<dbReference type="InParanoid" id="A0A1U7Z1V7"/>
<feature type="compositionally biased region" description="Polar residues" evidence="4">
    <location>
        <begin position="140"/>
        <end position="150"/>
    </location>
</feature>
<dbReference type="PROSITE" id="PS51774">
    <property type="entry name" value="NAB"/>
    <property type="match status" value="1"/>
</dbReference>